<feature type="compositionally biased region" description="Low complexity" evidence="1">
    <location>
        <begin position="648"/>
        <end position="661"/>
    </location>
</feature>
<feature type="compositionally biased region" description="Pro residues" evidence="1">
    <location>
        <begin position="662"/>
        <end position="675"/>
    </location>
</feature>
<dbReference type="AlphaFoldDB" id="A0A8H6YYL5"/>
<dbReference type="InterPro" id="IPR000210">
    <property type="entry name" value="BTB/POZ_dom"/>
</dbReference>
<accession>A0A8H6YYL5</accession>
<keyword evidence="5" id="KW-1185">Reference proteome</keyword>
<dbReference type="Pfam" id="PF07714">
    <property type="entry name" value="PK_Tyr_Ser-Thr"/>
    <property type="match status" value="1"/>
</dbReference>
<dbReference type="SMART" id="SM00220">
    <property type="entry name" value="S_TKc"/>
    <property type="match status" value="1"/>
</dbReference>
<feature type="region of interest" description="Disordered" evidence="1">
    <location>
        <begin position="541"/>
        <end position="587"/>
    </location>
</feature>
<feature type="region of interest" description="Disordered" evidence="1">
    <location>
        <begin position="633"/>
        <end position="675"/>
    </location>
</feature>
<dbReference type="PANTHER" id="PTHR44329:SF214">
    <property type="entry name" value="PROTEIN KINASE DOMAIN-CONTAINING PROTEIN"/>
    <property type="match status" value="1"/>
</dbReference>
<dbReference type="InterPro" id="IPR008271">
    <property type="entry name" value="Ser/Thr_kinase_AS"/>
</dbReference>
<dbReference type="OrthoDB" id="2130750at2759"/>
<dbReference type="Pfam" id="PF00651">
    <property type="entry name" value="BTB"/>
    <property type="match status" value="1"/>
</dbReference>
<dbReference type="PROSITE" id="PS50097">
    <property type="entry name" value="BTB"/>
    <property type="match status" value="1"/>
</dbReference>
<dbReference type="Gene3D" id="1.10.510.10">
    <property type="entry name" value="Transferase(Phosphotransferase) domain 1"/>
    <property type="match status" value="1"/>
</dbReference>
<comment type="caution">
    <text evidence="4">The sequence shown here is derived from an EMBL/GenBank/DDBJ whole genome shotgun (WGS) entry which is preliminary data.</text>
</comment>
<dbReference type="PROSITE" id="PS50011">
    <property type="entry name" value="PROTEIN_KINASE_DOM"/>
    <property type="match status" value="1"/>
</dbReference>
<dbReference type="GO" id="GO:0005524">
    <property type="term" value="F:ATP binding"/>
    <property type="evidence" value="ECO:0007669"/>
    <property type="project" value="InterPro"/>
</dbReference>
<dbReference type="InterPro" id="IPR011333">
    <property type="entry name" value="SKP1/BTB/POZ_sf"/>
</dbReference>
<evidence type="ECO:0008006" key="6">
    <source>
        <dbReference type="Google" id="ProtNLM"/>
    </source>
</evidence>
<protein>
    <recommendedName>
        <fullName evidence="6">Protein kinase domain-containing protein</fullName>
    </recommendedName>
</protein>
<dbReference type="Proteomes" id="UP000620124">
    <property type="component" value="Unassembled WGS sequence"/>
</dbReference>
<dbReference type="SUPFAM" id="SSF54695">
    <property type="entry name" value="POZ domain"/>
    <property type="match status" value="1"/>
</dbReference>
<feature type="compositionally biased region" description="Low complexity" evidence="1">
    <location>
        <begin position="550"/>
        <end position="565"/>
    </location>
</feature>
<dbReference type="CDD" id="cd18186">
    <property type="entry name" value="BTB_POZ_ZBTB_KLHL-like"/>
    <property type="match status" value="1"/>
</dbReference>
<dbReference type="Gene3D" id="3.30.710.10">
    <property type="entry name" value="Potassium Channel Kv1.1, Chain A"/>
    <property type="match status" value="1"/>
</dbReference>
<organism evidence="4 5">
    <name type="scientific">Mycena venus</name>
    <dbReference type="NCBI Taxonomy" id="2733690"/>
    <lineage>
        <taxon>Eukaryota</taxon>
        <taxon>Fungi</taxon>
        <taxon>Dikarya</taxon>
        <taxon>Basidiomycota</taxon>
        <taxon>Agaricomycotina</taxon>
        <taxon>Agaricomycetes</taxon>
        <taxon>Agaricomycetidae</taxon>
        <taxon>Agaricales</taxon>
        <taxon>Marasmiineae</taxon>
        <taxon>Mycenaceae</taxon>
        <taxon>Mycena</taxon>
    </lineage>
</organism>
<gene>
    <name evidence="4" type="ORF">MVEN_00497100</name>
</gene>
<name>A0A8H6YYL5_9AGAR</name>
<dbReference type="PANTHER" id="PTHR44329">
    <property type="entry name" value="SERINE/THREONINE-PROTEIN KINASE TNNI3K-RELATED"/>
    <property type="match status" value="1"/>
</dbReference>
<dbReference type="EMBL" id="JACAZI010000003">
    <property type="protein sequence ID" value="KAF7366200.1"/>
    <property type="molecule type" value="Genomic_DNA"/>
</dbReference>
<dbReference type="SUPFAM" id="SSF56112">
    <property type="entry name" value="Protein kinase-like (PK-like)"/>
    <property type="match status" value="1"/>
</dbReference>
<dbReference type="PROSITE" id="PS00108">
    <property type="entry name" value="PROTEIN_KINASE_ST"/>
    <property type="match status" value="1"/>
</dbReference>
<evidence type="ECO:0000259" key="2">
    <source>
        <dbReference type="PROSITE" id="PS50011"/>
    </source>
</evidence>
<dbReference type="GO" id="GO:0004674">
    <property type="term" value="F:protein serine/threonine kinase activity"/>
    <property type="evidence" value="ECO:0007669"/>
    <property type="project" value="TreeGrafter"/>
</dbReference>
<proteinExistence type="predicted"/>
<dbReference type="InterPro" id="IPR051681">
    <property type="entry name" value="Ser/Thr_Kinases-Pseudokinases"/>
</dbReference>
<dbReference type="InterPro" id="IPR000719">
    <property type="entry name" value="Prot_kinase_dom"/>
</dbReference>
<feature type="domain" description="BTB" evidence="3">
    <location>
        <begin position="156"/>
        <end position="250"/>
    </location>
</feature>
<evidence type="ECO:0000313" key="5">
    <source>
        <dbReference type="Proteomes" id="UP000620124"/>
    </source>
</evidence>
<dbReference type="InterPro" id="IPR011009">
    <property type="entry name" value="Kinase-like_dom_sf"/>
</dbReference>
<feature type="domain" description="Protein kinase" evidence="2">
    <location>
        <begin position="907"/>
        <end position="1103"/>
    </location>
</feature>
<sequence length="1103" mass="121105">MSLDSATDALSLQAATRNSTSAWQQDLAMLFRHAKERFPDVVWELTSENGGVEEVWGHKAIVYARAPPSFRLQFLLQDRTASPAPSTVGGLTRVTTSINFTVFSTELEYLYTGQSFGEALEFLFNNEEGIADDAEEFHIDKLRKDLAFMWCSRLYSDVRIALTSDAPSDDDDADDRQIPVFSSHRFILASRSPYFQTALVSSPSPSRPLSSSMSSGTDSLTLWLPSPPFTPASLHFTLNFLYTGTLVSSLRTYDLATALALLLCANYLSLPTLHAEVQARIISEMAHGLFHATLPLCLCAARVPRILEFALRSDVQDAVLERGARRALVGLFGTGWCTPEFAVLPPKLHFSTLKGLEKRTTPANALAILWAAEAARMRLAPLVDPWADTVRPLIDAGRSLVDAVFARQTADVLAEADWNAITHADSERIEWTMRSLVRGVSEVNAGHVYQALVDVLLLPHPEPTEEGSFLPQPLLSQTSHVRMQVEQARFDVLQWFKRGGSGRAVRVAQKGGLDRVEAWAIREISDFLEIPADELLAAISPPPGQYLRQSTSTSSASPKSTLLSAGGTDPDQHSLHTQQSSMRVSVLSRSIPMPCGADSVRQLKAAEKDDDSEAGEQPDLTLALELGAGLLRSPEAGQSSPLKGKGRANGNNHGSGSANNSAPPPVEDPCLPWTPPIHSSMHSPIVSSLQELPPISSNTLMVSATASEISASYLSQCRHSSNIPVQRSTDSMVIQQQLPPETSELDYMHRGPWLDIHRNFASCVTQTVRLRNGPLNELLRLSKQWAEWDVLASLANYHSVVTTLFGYLKAKDSPNSNRALAVEVFDCLSRDISSVLRQMNSILSDSAMYKLFLSSQGTLAQELLDLLQDLLDSPYELTSRPALSKVLLRLSDECRLHPTCFALSGLKKVGQQVAGGGYGDIWKGLVDGQSVAVKSMRQFLDKDVEASLKMFGREALIWRQLSHQNLLPFFGLYKLDNRLCLVSPWMNNGDLKQFLSNAQSLIDRVSLIADVAMGLEYLHSKHVVHGDLKTANVLVTPSGRACITDFGLSTIVDELSRKFALSSHSARAGTVRYQAPELLSNKCSNHFGSDVYAFACLCYENRY</sequence>
<evidence type="ECO:0000259" key="3">
    <source>
        <dbReference type="PROSITE" id="PS50097"/>
    </source>
</evidence>
<reference evidence="4" key="1">
    <citation type="submission" date="2020-05" db="EMBL/GenBank/DDBJ databases">
        <title>Mycena genomes resolve the evolution of fungal bioluminescence.</title>
        <authorList>
            <person name="Tsai I.J."/>
        </authorList>
    </citation>
    <scope>NUCLEOTIDE SEQUENCE</scope>
    <source>
        <strain evidence="4">CCC161011</strain>
    </source>
</reference>
<dbReference type="SMART" id="SM00225">
    <property type="entry name" value="BTB"/>
    <property type="match status" value="1"/>
</dbReference>
<evidence type="ECO:0000256" key="1">
    <source>
        <dbReference type="SAM" id="MobiDB-lite"/>
    </source>
</evidence>
<evidence type="ECO:0000313" key="4">
    <source>
        <dbReference type="EMBL" id="KAF7366200.1"/>
    </source>
</evidence>
<dbReference type="InterPro" id="IPR001245">
    <property type="entry name" value="Ser-Thr/Tyr_kinase_cat_dom"/>
</dbReference>